<protein>
    <recommendedName>
        <fullName evidence="4">BTB domain-containing protein</fullName>
    </recommendedName>
</protein>
<dbReference type="Proteomes" id="UP000070133">
    <property type="component" value="Unassembled WGS sequence"/>
</dbReference>
<gene>
    <name evidence="2" type="ORF">AC578_3544</name>
</gene>
<dbReference type="SUPFAM" id="SSF54695">
    <property type="entry name" value="POZ domain"/>
    <property type="match status" value="1"/>
</dbReference>
<name>A0A139GW56_9PEZI</name>
<dbReference type="PANTHER" id="PTHR47843">
    <property type="entry name" value="BTB DOMAIN-CONTAINING PROTEIN-RELATED"/>
    <property type="match status" value="1"/>
</dbReference>
<organism evidence="2 3">
    <name type="scientific">Pseudocercospora eumusae</name>
    <dbReference type="NCBI Taxonomy" id="321146"/>
    <lineage>
        <taxon>Eukaryota</taxon>
        <taxon>Fungi</taxon>
        <taxon>Dikarya</taxon>
        <taxon>Ascomycota</taxon>
        <taxon>Pezizomycotina</taxon>
        <taxon>Dothideomycetes</taxon>
        <taxon>Dothideomycetidae</taxon>
        <taxon>Mycosphaerellales</taxon>
        <taxon>Mycosphaerellaceae</taxon>
        <taxon>Pseudocercospora</taxon>
    </lineage>
</organism>
<sequence length="233" mass="26964">MTSTSTPNTSEMATLPSTPDQQPSRSDLGTIVQITVGQGDGAQTFRVFKGSLRFYSGYFRTAIEDMERSHASELQLPHDEPETFDLFRRWLYTRELPPVGDPASRDGWARLFKLWCFGARRNIPLLQNETMDTISRWMEETCTIPTAGLCYVWENTTKGALLRTFLVKTMWARFKGAGSLIRSPERYSPEVMYDMLLYGLENRPVYQRDPTRFEDLDPCEWHLHEEGVRCKDE</sequence>
<accession>A0A139GW56</accession>
<dbReference type="InterPro" id="IPR011333">
    <property type="entry name" value="SKP1/BTB/POZ_sf"/>
</dbReference>
<dbReference type="STRING" id="321146.A0A139GW56"/>
<proteinExistence type="predicted"/>
<dbReference type="AlphaFoldDB" id="A0A139GW56"/>
<dbReference type="Gene3D" id="3.30.710.10">
    <property type="entry name" value="Potassium Channel Kv1.1, Chain A"/>
    <property type="match status" value="1"/>
</dbReference>
<reference evidence="2 3" key="1">
    <citation type="submission" date="2015-07" db="EMBL/GenBank/DDBJ databases">
        <title>Comparative genomics of the Sigatoka disease complex on banana suggests a link between parallel evolutionary changes in Pseudocercospora fijiensis and Pseudocercospora eumusae and increased virulence on the banana host.</title>
        <authorList>
            <person name="Chang T.-C."/>
            <person name="Salvucci A."/>
            <person name="Crous P.W."/>
            <person name="Stergiopoulos I."/>
        </authorList>
    </citation>
    <scope>NUCLEOTIDE SEQUENCE [LARGE SCALE GENOMIC DNA]</scope>
    <source>
        <strain evidence="2 3">CBS 114824</strain>
    </source>
</reference>
<dbReference type="OrthoDB" id="194443at2759"/>
<keyword evidence="3" id="KW-1185">Reference proteome</keyword>
<evidence type="ECO:0000313" key="2">
    <source>
        <dbReference type="EMBL" id="KXS94437.1"/>
    </source>
</evidence>
<dbReference type="PANTHER" id="PTHR47843:SF2">
    <property type="entry name" value="BTB DOMAIN-CONTAINING PROTEIN"/>
    <property type="match status" value="1"/>
</dbReference>
<feature type="region of interest" description="Disordered" evidence="1">
    <location>
        <begin position="1"/>
        <end position="26"/>
    </location>
</feature>
<evidence type="ECO:0000313" key="3">
    <source>
        <dbReference type="Proteomes" id="UP000070133"/>
    </source>
</evidence>
<dbReference type="CDD" id="cd18186">
    <property type="entry name" value="BTB_POZ_ZBTB_KLHL-like"/>
    <property type="match status" value="1"/>
</dbReference>
<evidence type="ECO:0008006" key="4">
    <source>
        <dbReference type="Google" id="ProtNLM"/>
    </source>
</evidence>
<comment type="caution">
    <text evidence="2">The sequence shown here is derived from an EMBL/GenBank/DDBJ whole genome shotgun (WGS) entry which is preliminary data.</text>
</comment>
<dbReference type="EMBL" id="LFZN01000291">
    <property type="protein sequence ID" value="KXS94437.1"/>
    <property type="molecule type" value="Genomic_DNA"/>
</dbReference>
<evidence type="ECO:0000256" key="1">
    <source>
        <dbReference type="SAM" id="MobiDB-lite"/>
    </source>
</evidence>